<feature type="compositionally biased region" description="Basic residues" evidence="1">
    <location>
        <begin position="1"/>
        <end position="12"/>
    </location>
</feature>
<accession>A0A8H5I1M1</accession>
<proteinExistence type="predicted"/>
<name>A0A8H5I1M1_9AGAR</name>
<reference evidence="3 4" key="1">
    <citation type="journal article" date="2020" name="ISME J.">
        <title>Uncovering the hidden diversity of litter-decomposition mechanisms in mushroom-forming fungi.</title>
        <authorList>
            <person name="Floudas D."/>
            <person name="Bentzer J."/>
            <person name="Ahren D."/>
            <person name="Johansson T."/>
            <person name="Persson P."/>
            <person name="Tunlid A."/>
        </authorList>
    </citation>
    <scope>NUCLEOTIDE SEQUENCE [LARGE SCALE GENOMIC DNA]</scope>
    <source>
        <strain evidence="3 4">CBS 406.79</strain>
    </source>
</reference>
<dbReference type="Proteomes" id="UP000518752">
    <property type="component" value="Unassembled WGS sequence"/>
</dbReference>
<feature type="region of interest" description="Disordered" evidence="1">
    <location>
        <begin position="1"/>
        <end position="55"/>
    </location>
</feature>
<evidence type="ECO:0000256" key="1">
    <source>
        <dbReference type="SAM" id="MobiDB-lite"/>
    </source>
</evidence>
<dbReference type="OrthoDB" id="3256662at2759"/>
<sequence>MYPKALRRRTSSKRMSAPNSALRRSSLGKSALTDPQNCFPNAMSDADTGSASRATEDEVSIQFPTEIYIEIISYVSSKDDLRNLALVCRLFSSFVTPQLFRRISIQLDPSKWLDSTSKFYRALDEYQDPLASSLCVHVRECTLQSTPFCGEPSIHSFARHINNLLRMPNLNALALHLVYLTPDIFSQLSQLSGLTSLAFLKCHVGDKLSNRDIISLAAHFRLESFLLDILRNSREDGPGYKDFAPFVTNSCSLTLSIDSIEFISHLATQRIIPLLHSLTLNSLYDHKLFFEILKSFPSLVDLQLYCCTWPEDPDSEGVVGLSKSKTASRKKIDFAFSLSHLPNLRRLTCPIQYAYLLAGPHSLEEISFHPALSVNEIEWHDFFDDESLHLAEGMRLLFDGPNGNLRRLKHLHRGLVTGQPGVKWYGRMQQWFPQLESLDFWVELQDSDVQTELANGESPTLLFRRYEPELRQILEQFIDTWGPLKTLQQVHFHVMLWNLREISIERGWLRDILTAHDFKYLFPDLSKFIFKDIVYSRAQILSL</sequence>
<dbReference type="InterPro" id="IPR032675">
    <property type="entry name" value="LRR_dom_sf"/>
</dbReference>
<evidence type="ECO:0000259" key="2">
    <source>
        <dbReference type="PROSITE" id="PS50181"/>
    </source>
</evidence>
<dbReference type="SUPFAM" id="SSF81383">
    <property type="entry name" value="F-box domain"/>
    <property type="match status" value="1"/>
</dbReference>
<dbReference type="AlphaFoldDB" id="A0A8H5I1M1"/>
<comment type="caution">
    <text evidence="3">The sequence shown here is derived from an EMBL/GenBank/DDBJ whole genome shotgun (WGS) entry which is preliminary data.</text>
</comment>
<dbReference type="InterPro" id="IPR036047">
    <property type="entry name" value="F-box-like_dom_sf"/>
</dbReference>
<evidence type="ECO:0000313" key="4">
    <source>
        <dbReference type="Proteomes" id="UP000518752"/>
    </source>
</evidence>
<dbReference type="Gene3D" id="3.80.10.10">
    <property type="entry name" value="Ribonuclease Inhibitor"/>
    <property type="match status" value="1"/>
</dbReference>
<feature type="compositionally biased region" description="Polar residues" evidence="1">
    <location>
        <begin position="13"/>
        <end position="23"/>
    </location>
</feature>
<dbReference type="Pfam" id="PF12937">
    <property type="entry name" value="F-box-like"/>
    <property type="match status" value="1"/>
</dbReference>
<gene>
    <name evidence="3" type="ORF">D9757_000500</name>
</gene>
<protein>
    <recommendedName>
        <fullName evidence="2">F-box domain-containing protein</fullName>
    </recommendedName>
</protein>
<organism evidence="3 4">
    <name type="scientific">Collybiopsis confluens</name>
    <dbReference type="NCBI Taxonomy" id="2823264"/>
    <lineage>
        <taxon>Eukaryota</taxon>
        <taxon>Fungi</taxon>
        <taxon>Dikarya</taxon>
        <taxon>Basidiomycota</taxon>
        <taxon>Agaricomycotina</taxon>
        <taxon>Agaricomycetes</taxon>
        <taxon>Agaricomycetidae</taxon>
        <taxon>Agaricales</taxon>
        <taxon>Marasmiineae</taxon>
        <taxon>Omphalotaceae</taxon>
        <taxon>Collybiopsis</taxon>
    </lineage>
</organism>
<feature type="domain" description="F-box" evidence="2">
    <location>
        <begin position="57"/>
        <end position="103"/>
    </location>
</feature>
<dbReference type="InterPro" id="IPR001810">
    <property type="entry name" value="F-box_dom"/>
</dbReference>
<dbReference type="PROSITE" id="PS50181">
    <property type="entry name" value="FBOX"/>
    <property type="match status" value="1"/>
</dbReference>
<keyword evidence="4" id="KW-1185">Reference proteome</keyword>
<evidence type="ECO:0000313" key="3">
    <source>
        <dbReference type="EMBL" id="KAF5393373.1"/>
    </source>
</evidence>
<dbReference type="EMBL" id="JAACJN010000002">
    <property type="protein sequence ID" value="KAF5393373.1"/>
    <property type="molecule type" value="Genomic_DNA"/>
</dbReference>